<keyword evidence="3" id="KW-1185">Reference proteome</keyword>
<protein>
    <submittedName>
        <fullName evidence="2">Uncharacterized protein</fullName>
    </submittedName>
</protein>
<reference evidence="2 3" key="1">
    <citation type="submission" date="2014-02" db="EMBL/GenBank/DDBJ databases">
        <title>The genome sequence of Colletotrichum salicis CBS 607.94.</title>
        <authorList>
            <person name="Baroncelli R."/>
            <person name="Thon M.R."/>
        </authorList>
    </citation>
    <scope>NUCLEOTIDE SEQUENCE [LARGE SCALE GENOMIC DNA]</scope>
    <source>
        <strain evidence="2 3">CBS 607.94</strain>
    </source>
</reference>
<evidence type="ECO:0000313" key="3">
    <source>
        <dbReference type="Proteomes" id="UP000070121"/>
    </source>
</evidence>
<dbReference type="AlphaFoldDB" id="A0A135UTP9"/>
<dbReference type="EMBL" id="JFFI01001040">
    <property type="protein sequence ID" value="KXH63737.1"/>
    <property type="molecule type" value="Genomic_DNA"/>
</dbReference>
<evidence type="ECO:0000313" key="2">
    <source>
        <dbReference type="EMBL" id="KXH63737.1"/>
    </source>
</evidence>
<gene>
    <name evidence="2" type="ORF">CSAL01_13113</name>
</gene>
<evidence type="ECO:0000256" key="1">
    <source>
        <dbReference type="SAM" id="MobiDB-lite"/>
    </source>
</evidence>
<name>A0A135UTP9_9PEZI</name>
<sequence>MLHQPTRTTYSGPRRQLDRQILHPSLPHLPQVPAASRPRPQPQPRVHRGTMARSRSAVQMRRRTAILLLRHAAPGQDGSVRGARGRGGREGVDAFDILAREVPLFEVGMPANVADAAATGVGPRKMRSGSADALMALMGQLEIIVVHRNTLRMIREMALDEFPRPPPSVGTESRTREDFLANATAAAAAAAAQLGEEDSPSCARTSITGDMFQPMTPHFFQSSVPGLEAEGFDLAALGFPGDFDLLDA</sequence>
<dbReference type="OrthoDB" id="189997at2759"/>
<proteinExistence type="predicted"/>
<accession>A0A135UTP9</accession>
<dbReference type="Proteomes" id="UP000070121">
    <property type="component" value="Unassembled WGS sequence"/>
</dbReference>
<comment type="caution">
    <text evidence="2">The sequence shown here is derived from an EMBL/GenBank/DDBJ whole genome shotgun (WGS) entry which is preliminary data.</text>
</comment>
<feature type="region of interest" description="Disordered" evidence="1">
    <location>
        <begin position="27"/>
        <end position="57"/>
    </location>
</feature>
<organism evidence="2 3">
    <name type="scientific">Colletotrichum salicis</name>
    <dbReference type="NCBI Taxonomy" id="1209931"/>
    <lineage>
        <taxon>Eukaryota</taxon>
        <taxon>Fungi</taxon>
        <taxon>Dikarya</taxon>
        <taxon>Ascomycota</taxon>
        <taxon>Pezizomycotina</taxon>
        <taxon>Sordariomycetes</taxon>
        <taxon>Hypocreomycetidae</taxon>
        <taxon>Glomerellales</taxon>
        <taxon>Glomerellaceae</taxon>
        <taxon>Colletotrichum</taxon>
        <taxon>Colletotrichum acutatum species complex</taxon>
    </lineage>
</organism>